<dbReference type="EMBL" id="CACRXK020004194">
    <property type="protein sequence ID" value="CAB4001852.1"/>
    <property type="molecule type" value="Genomic_DNA"/>
</dbReference>
<proteinExistence type="predicted"/>
<protein>
    <submittedName>
        <fullName evidence="2">Uncharacterized protein</fullName>
    </submittedName>
</protein>
<evidence type="ECO:0000256" key="1">
    <source>
        <dbReference type="SAM" id="MobiDB-lite"/>
    </source>
</evidence>
<dbReference type="Pfam" id="PF16064">
    <property type="entry name" value="DUF4806"/>
    <property type="match status" value="1"/>
</dbReference>
<feature type="compositionally biased region" description="Basic and acidic residues" evidence="1">
    <location>
        <begin position="101"/>
        <end position="110"/>
    </location>
</feature>
<name>A0A7D9IB06_PARCT</name>
<feature type="compositionally biased region" description="Low complexity" evidence="1">
    <location>
        <begin position="182"/>
        <end position="195"/>
    </location>
</feature>
<comment type="caution">
    <text evidence="2">The sequence shown here is derived from an EMBL/GenBank/DDBJ whole genome shotgun (WGS) entry which is preliminary data.</text>
</comment>
<organism evidence="2 3">
    <name type="scientific">Paramuricea clavata</name>
    <name type="common">Red gorgonian</name>
    <name type="synonym">Violescent sea-whip</name>
    <dbReference type="NCBI Taxonomy" id="317549"/>
    <lineage>
        <taxon>Eukaryota</taxon>
        <taxon>Metazoa</taxon>
        <taxon>Cnidaria</taxon>
        <taxon>Anthozoa</taxon>
        <taxon>Octocorallia</taxon>
        <taxon>Malacalcyonacea</taxon>
        <taxon>Plexauridae</taxon>
        <taxon>Paramuricea</taxon>
    </lineage>
</organism>
<dbReference type="OrthoDB" id="5989442at2759"/>
<accession>A0A7D9IB06</accession>
<sequence length="483" mass="55375">MPSEFARQLRSLVELDRWKATEFRQFLLYTGPVVLRGILPDNLYQHFLSLSIAISIMLDMNTAKRSSYPLIKIKCSADYKQVCDNYEFTTTAEVSDDDEDEYKKQKESLGKKGAKAKQIFDSSDNNSDYDGEDANSISEFPPPPMKFQTSKNRKRSRSRSRSSLREKENNKPRSKRPNEYCPSSTSKTPSGSKLRSNSKTKSRSSVRSRSKTRSRSRMRSKPSGSGKQTFSEKTPLIENCRSNGGPLQATEEDHAQKRSLDHDQKQGLHQVHYQKQVTERDRDQKRSLNHDRKQGLERVHDQQEVIERNRDQTRGPDQELHPGLQLHNPRDKVWQKRGHQKDSMNIHLVLRTPLLGVTVDFPYQKQIDQAMSLEELKRLDASLADKDTRDDLLSRIVDVGGLNIRENVCNVMHRLMNNEVMASMNMKGKGSKYAFGSTKVFQVVVECVVKNQKTTEVEVERAVQQLLKYAPDRQGGGGRKETV</sequence>
<dbReference type="AlphaFoldDB" id="A0A7D9IB06"/>
<evidence type="ECO:0000313" key="3">
    <source>
        <dbReference type="Proteomes" id="UP001152795"/>
    </source>
</evidence>
<feature type="compositionally biased region" description="Basic and acidic residues" evidence="1">
    <location>
        <begin position="251"/>
        <end position="266"/>
    </location>
</feature>
<dbReference type="Proteomes" id="UP001152795">
    <property type="component" value="Unassembled WGS sequence"/>
</dbReference>
<reference evidence="2" key="1">
    <citation type="submission" date="2020-04" db="EMBL/GenBank/DDBJ databases">
        <authorList>
            <person name="Alioto T."/>
            <person name="Alioto T."/>
            <person name="Gomez Garrido J."/>
        </authorList>
    </citation>
    <scope>NUCLEOTIDE SEQUENCE</scope>
    <source>
        <strain evidence="2">A484AB</strain>
    </source>
</reference>
<feature type="compositionally biased region" description="Basic residues" evidence="1">
    <location>
        <begin position="196"/>
        <end position="220"/>
    </location>
</feature>
<dbReference type="PANTHER" id="PTHR33053">
    <property type="entry name" value="PROTEIN, PUTATIVE-RELATED"/>
    <property type="match status" value="1"/>
</dbReference>
<keyword evidence="3" id="KW-1185">Reference proteome</keyword>
<gene>
    <name evidence="2" type="ORF">PACLA_8A086003</name>
</gene>
<feature type="region of interest" description="Disordered" evidence="1">
    <location>
        <begin position="95"/>
        <end position="328"/>
    </location>
</feature>
<dbReference type="InterPro" id="IPR032071">
    <property type="entry name" value="DUF4806"/>
</dbReference>
<evidence type="ECO:0000313" key="2">
    <source>
        <dbReference type="EMBL" id="CAB4001852.1"/>
    </source>
</evidence>
<feature type="compositionally biased region" description="Basic and acidic residues" evidence="1">
    <location>
        <begin position="277"/>
        <end position="320"/>
    </location>
</feature>
<feature type="compositionally biased region" description="Basic residues" evidence="1">
    <location>
        <begin position="151"/>
        <end position="162"/>
    </location>
</feature>